<name>A0A914RVK8_PAREQ</name>
<organism evidence="2 3">
    <name type="scientific">Parascaris equorum</name>
    <name type="common">Equine roundworm</name>
    <dbReference type="NCBI Taxonomy" id="6256"/>
    <lineage>
        <taxon>Eukaryota</taxon>
        <taxon>Metazoa</taxon>
        <taxon>Ecdysozoa</taxon>
        <taxon>Nematoda</taxon>
        <taxon>Chromadorea</taxon>
        <taxon>Rhabditida</taxon>
        <taxon>Spirurina</taxon>
        <taxon>Ascaridomorpha</taxon>
        <taxon>Ascaridoidea</taxon>
        <taxon>Ascarididae</taxon>
        <taxon>Parascaris</taxon>
    </lineage>
</organism>
<sequence>MLSVQEVPGNRMSSVSRDSGGSHSEHSTELVCVEREYKELLQSTLKEKRIRVERLTDFLSESGAAFGGGHAPSSPLLPSFQLGSSSMHNPTIKSIPSSIGAVPISPPNELHASLSSPDVPGGMVCRIWRSITLQRERQQRFSGYLSPSLRSRHNSTDDFHSTVNDELYTVSELTTT</sequence>
<dbReference type="WBParaSite" id="PEQ_0001052501-mRNA-1">
    <property type="protein sequence ID" value="PEQ_0001052501-mRNA-1"/>
    <property type="gene ID" value="PEQ_0001052501"/>
</dbReference>
<evidence type="ECO:0000313" key="2">
    <source>
        <dbReference type="Proteomes" id="UP000887564"/>
    </source>
</evidence>
<feature type="compositionally biased region" description="Low complexity" evidence="1">
    <location>
        <begin position="13"/>
        <end position="22"/>
    </location>
</feature>
<evidence type="ECO:0000313" key="3">
    <source>
        <dbReference type="WBParaSite" id="PEQ_0001052501-mRNA-1"/>
    </source>
</evidence>
<feature type="region of interest" description="Disordered" evidence="1">
    <location>
        <begin position="1"/>
        <end position="28"/>
    </location>
</feature>
<dbReference type="Proteomes" id="UP000887564">
    <property type="component" value="Unplaced"/>
</dbReference>
<reference evidence="3" key="1">
    <citation type="submission" date="2022-11" db="UniProtKB">
        <authorList>
            <consortium name="WormBaseParasite"/>
        </authorList>
    </citation>
    <scope>IDENTIFICATION</scope>
</reference>
<protein>
    <submittedName>
        <fullName evidence="3">Uncharacterized protein</fullName>
    </submittedName>
</protein>
<dbReference type="AlphaFoldDB" id="A0A914RVK8"/>
<proteinExistence type="predicted"/>
<keyword evidence="2" id="KW-1185">Reference proteome</keyword>
<accession>A0A914RVK8</accession>
<evidence type="ECO:0000256" key="1">
    <source>
        <dbReference type="SAM" id="MobiDB-lite"/>
    </source>
</evidence>